<dbReference type="GO" id="GO:0004175">
    <property type="term" value="F:endopeptidase activity"/>
    <property type="evidence" value="ECO:0007669"/>
    <property type="project" value="UniProtKB-ARBA"/>
</dbReference>
<evidence type="ECO:0000256" key="1">
    <source>
        <dbReference type="SAM" id="Phobius"/>
    </source>
</evidence>
<keyword evidence="1" id="KW-0472">Membrane</keyword>
<reference evidence="3" key="1">
    <citation type="submission" date="2022-09" db="EMBL/GenBank/DDBJ databases">
        <title>Enrichment on poylsaccharides allowed isolation of novel metabolic and taxonomic groups of Haloarchaea.</title>
        <authorList>
            <person name="Sorokin D.Y."/>
            <person name="Elcheninov A.G."/>
            <person name="Khizhniak T.V."/>
            <person name="Kolganova T.V."/>
            <person name="Kublanov I.V."/>
        </authorList>
    </citation>
    <scope>NUCLEOTIDE SEQUENCE</scope>
    <source>
        <strain evidence="3">AArc-xg1-1</strain>
    </source>
</reference>
<protein>
    <submittedName>
        <fullName evidence="3">CPBP family intramembrane metalloprotease</fullName>
    </submittedName>
</protein>
<dbReference type="Proteomes" id="UP001321018">
    <property type="component" value="Unassembled WGS sequence"/>
</dbReference>
<keyword evidence="3" id="KW-0645">Protease</keyword>
<dbReference type="Pfam" id="PF02517">
    <property type="entry name" value="Rce1-like"/>
    <property type="match status" value="1"/>
</dbReference>
<dbReference type="EMBL" id="JAOPKA010000029">
    <property type="protein sequence ID" value="MCU4744467.1"/>
    <property type="molecule type" value="Genomic_DNA"/>
</dbReference>
<dbReference type="PANTHER" id="PTHR35797:SF1">
    <property type="entry name" value="PROTEASE"/>
    <property type="match status" value="1"/>
</dbReference>
<feature type="transmembrane region" description="Helical" evidence="1">
    <location>
        <begin position="253"/>
        <end position="271"/>
    </location>
</feature>
<feature type="transmembrane region" description="Helical" evidence="1">
    <location>
        <begin position="101"/>
        <end position="125"/>
    </location>
</feature>
<feature type="transmembrane region" description="Helical" evidence="1">
    <location>
        <begin position="204"/>
        <end position="222"/>
    </location>
</feature>
<feature type="domain" description="CAAX prenyl protease 2/Lysostaphin resistance protein A-like" evidence="2">
    <location>
        <begin position="139"/>
        <end position="241"/>
    </location>
</feature>
<dbReference type="RefSeq" id="WP_338006274.1">
    <property type="nucleotide sequence ID" value="NZ_JAOPKA010000029.1"/>
</dbReference>
<keyword evidence="1" id="KW-0812">Transmembrane</keyword>
<evidence type="ECO:0000259" key="2">
    <source>
        <dbReference type="Pfam" id="PF02517"/>
    </source>
</evidence>
<feature type="transmembrane region" description="Helical" evidence="1">
    <location>
        <begin position="170"/>
        <end position="192"/>
    </location>
</feature>
<feature type="transmembrane region" description="Helical" evidence="1">
    <location>
        <begin position="17"/>
        <end position="33"/>
    </location>
</feature>
<comment type="caution">
    <text evidence="3">The sequence shown here is derived from an EMBL/GenBank/DDBJ whole genome shotgun (WGS) entry which is preliminary data.</text>
</comment>
<dbReference type="InterPro" id="IPR003675">
    <property type="entry name" value="Rce1/LyrA-like_dom"/>
</dbReference>
<proteinExistence type="predicted"/>
<evidence type="ECO:0000313" key="4">
    <source>
        <dbReference type="Proteomes" id="UP001321018"/>
    </source>
</evidence>
<organism evidence="3 4">
    <name type="scientific">Natronoglomus mannanivorans</name>
    <dbReference type="NCBI Taxonomy" id="2979990"/>
    <lineage>
        <taxon>Archaea</taxon>
        <taxon>Methanobacteriati</taxon>
        <taxon>Methanobacteriota</taxon>
        <taxon>Stenosarchaea group</taxon>
        <taxon>Halobacteria</taxon>
        <taxon>Halobacteriales</taxon>
        <taxon>Natrialbaceae</taxon>
        <taxon>Natronoglomus</taxon>
    </lineage>
</organism>
<sequence>MNTSPVANDRPNNGTKWLVIFFSLTFLFSWALWLPKVVVASGTETGIAVIDDLIVGIAVLPEVGAFGPTVSALLLVYLHGGRDGVVRLLKRAIDLSFSRGWLIPAVVLFPVLAIGALGVAVVWGVEPTLPWAGEAYVLPIAFVYILFLGGPLQEEFGWRGYALEPLIERFGAFAGSLGLGLVWGVWHLPWFYMPSMTMYYQRPLVGFMITITLLSVVMTWVFQNTGGSLAPIILLHASFNWSLWAFPAIESDAGGQVFIGMLLALVLLIIFRHGRADFSSLRSATPTATSHQ</sequence>
<keyword evidence="3" id="KW-0378">Hydrolase</keyword>
<feature type="transmembrane region" description="Helical" evidence="1">
    <location>
        <begin position="131"/>
        <end position="149"/>
    </location>
</feature>
<evidence type="ECO:0000313" key="3">
    <source>
        <dbReference type="EMBL" id="MCU4744467.1"/>
    </source>
</evidence>
<dbReference type="AlphaFoldDB" id="A0AAP2Z3U5"/>
<feature type="transmembrane region" description="Helical" evidence="1">
    <location>
        <begin position="229"/>
        <end position="247"/>
    </location>
</feature>
<accession>A0AAP2Z3U5</accession>
<name>A0AAP2Z3U5_9EURY</name>
<dbReference type="InterPro" id="IPR042150">
    <property type="entry name" value="MmRce1-like"/>
</dbReference>
<keyword evidence="1" id="KW-1133">Transmembrane helix</keyword>
<dbReference type="GO" id="GO:0080120">
    <property type="term" value="P:CAAX-box protein maturation"/>
    <property type="evidence" value="ECO:0007669"/>
    <property type="project" value="UniProtKB-ARBA"/>
</dbReference>
<keyword evidence="3" id="KW-0482">Metalloprotease</keyword>
<dbReference type="PANTHER" id="PTHR35797">
    <property type="entry name" value="PROTEASE-RELATED"/>
    <property type="match status" value="1"/>
</dbReference>
<dbReference type="GO" id="GO:0008237">
    <property type="term" value="F:metallopeptidase activity"/>
    <property type="evidence" value="ECO:0007669"/>
    <property type="project" value="UniProtKB-KW"/>
</dbReference>
<gene>
    <name evidence="3" type="ORF">OB960_24150</name>
</gene>
<feature type="transmembrane region" description="Helical" evidence="1">
    <location>
        <begin position="53"/>
        <end position="80"/>
    </location>
</feature>